<dbReference type="PROSITE" id="PS50893">
    <property type="entry name" value="ABC_TRANSPORTER_2"/>
    <property type="match status" value="1"/>
</dbReference>
<dbReference type="Proteomes" id="UP000004416">
    <property type="component" value="Unassembled WGS sequence"/>
</dbReference>
<evidence type="ECO:0000256" key="2">
    <source>
        <dbReference type="ARBA" id="ARBA00022448"/>
    </source>
</evidence>
<name>G9XRM8_DESHA</name>
<dbReference type="GO" id="GO:0016887">
    <property type="term" value="F:ATP hydrolysis activity"/>
    <property type="evidence" value="ECO:0007669"/>
    <property type="project" value="InterPro"/>
</dbReference>
<dbReference type="CDD" id="cd03230">
    <property type="entry name" value="ABC_DR_subfamily_A"/>
    <property type="match status" value="1"/>
</dbReference>
<proteinExistence type="inferred from homology"/>
<dbReference type="Gene3D" id="3.40.50.300">
    <property type="entry name" value="P-loop containing nucleotide triphosphate hydrolases"/>
    <property type="match status" value="1"/>
</dbReference>
<evidence type="ECO:0000259" key="5">
    <source>
        <dbReference type="PROSITE" id="PS50893"/>
    </source>
</evidence>
<dbReference type="GO" id="GO:0005524">
    <property type="term" value="F:ATP binding"/>
    <property type="evidence" value="ECO:0007669"/>
    <property type="project" value="UniProtKB-KW"/>
</dbReference>
<keyword evidence="3" id="KW-0547">Nucleotide-binding</keyword>
<sequence>MRWLMSEFVIQTWNLTKHYDGKAGCSDVSLQVPPGVVYGFIGPNGAGKSTFVRTLLGLIHPTSGRAEILGHPLNNVKARAKVGYLPELFRYPDWLTGAQLLELHGDLAGVPPAERQRRIQSLVERVGLSGREQEKIRRYSKGMQQRIGLACALISDPELIFLDEPTSALDPIGRRDVRDLILALRKEGKTVFLNSHLLAEVENVCDQVAIINQGKVAAQGDWRTLCDFKSEIKLRAQGLTQDILNTMNSLVQNTELLSQTQEISEWRVQLSSGEAVPELIHYLSGMGIGLYEVVSLQPHLEEVFMYWVERKEREYAVHH</sequence>
<keyword evidence="4 6" id="KW-0067">ATP-binding</keyword>
<evidence type="ECO:0000313" key="6">
    <source>
        <dbReference type="EMBL" id="EHL05710.1"/>
    </source>
</evidence>
<keyword evidence="2" id="KW-0813">Transport</keyword>
<dbReference type="InterPro" id="IPR003439">
    <property type="entry name" value="ABC_transporter-like_ATP-bd"/>
</dbReference>
<dbReference type="SUPFAM" id="SSF52540">
    <property type="entry name" value="P-loop containing nucleoside triphosphate hydrolases"/>
    <property type="match status" value="1"/>
</dbReference>
<comment type="similarity">
    <text evidence="1">Belongs to the ABC transporter superfamily.</text>
</comment>
<dbReference type="PANTHER" id="PTHR43335">
    <property type="entry name" value="ABC TRANSPORTER, ATP-BINDING PROTEIN"/>
    <property type="match status" value="1"/>
</dbReference>
<comment type="caution">
    <text evidence="6">The sequence shown here is derived from an EMBL/GenBank/DDBJ whole genome shotgun (WGS) entry which is preliminary data.</text>
</comment>
<dbReference type="Pfam" id="PF00005">
    <property type="entry name" value="ABC_tran"/>
    <property type="match status" value="1"/>
</dbReference>
<gene>
    <name evidence="6" type="ORF">HMPREF0322_03626</name>
</gene>
<dbReference type="HOGENOM" id="CLU_000604_1_2_9"/>
<reference evidence="6 7" key="1">
    <citation type="submission" date="2011-08" db="EMBL/GenBank/DDBJ databases">
        <authorList>
            <person name="Weinstock G."/>
            <person name="Sodergren E."/>
            <person name="Clifton S."/>
            <person name="Fulton L."/>
            <person name="Fulton B."/>
            <person name="Courtney L."/>
            <person name="Fronick C."/>
            <person name="Harrison M."/>
            <person name="Strong C."/>
            <person name="Farmer C."/>
            <person name="Delahaunty K."/>
            <person name="Markovic C."/>
            <person name="Hall O."/>
            <person name="Minx P."/>
            <person name="Tomlinson C."/>
            <person name="Mitreva M."/>
            <person name="Hou S."/>
            <person name="Chen J."/>
            <person name="Wollam A."/>
            <person name="Pepin K.H."/>
            <person name="Johnson M."/>
            <person name="Bhonagiri V."/>
            <person name="Zhang X."/>
            <person name="Suruliraj S."/>
            <person name="Warren W."/>
            <person name="Chinwalla A."/>
            <person name="Mardis E.R."/>
            <person name="Wilson R.K."/>
        </authorList>
    </citation>
    <scope>NUCLEOTIDE SEQUENCE [LARGE SCALE GENOMIC DNA]</scope>
    <source>
        <strain evidence="6 7">DP7</strain>
    </source>
</reference>
<dbReference type="PROSITE" id="PS00211">
    <property type="entry name" value="ABC_TRANSPORTER_1"/>
    <property type="match status" value="1"/>
</dbReference>
<evidence type="ECO:0000256" key="1">
    <source>
        <dbReference type="ARBA" id="ARBA00005417"/>
    </source>
</evidence>
<evidence type="ECO:0000256" key="4">
    <source>
        <dbReference type="ARBA" id="ARBA00022840"/>
    </source>
</evidence>
<feature type="domain" description="ABC transporter" evidence="5">
    <location>
        <begin position="10"/>
        <end position="238"/>
    </location>
</feature>
<dbReference type="AlphaFoldDB" id="G9XRM8"/>
<dbReference type="InterPro" id="IPR027417">
    <property type="entry name" value="P-loop_NTPase"/>
</dbReference>
<dbReference type="PATRIC" id="fig|537010.4.peg.3394"/>
<dbReference type="EMBL" id="AFZX01000093">
    <property type="protein sequence ID" value="EHL05710.1"/>
    <property type="molecule type" value="Genomic_DNA"/>
</dbReference>
<dbReference type="InterPro" id="IPR017871">
    <property type="entry name" value="ABC_transporter-like_CS"/>
</dbReference>
<protein>
    <submittedName>
        <fullName evidence="6">ABC transporter, ATP-binding protein</fullName>
    </submittedName>
</protein>
<evidence type="ECO:0000313" key="7">
    <source>
        <dbReference type="Proteomes" id="UP000004416"/>
    </source>
</evidence>
<dbReference type="InterPro" id="IPR003593">
    <property type="entry name" value="AAA+_ATPase"/>
</dbReference>
<evidence type="ECO:0000256" key="3">
    <source>
        <dbReference type="ARBA" id="ARBA00022741"/>
    </source>
</evidence>
<accession>G9XRM8</accession>
<organism evidence="6 7">
    <name type="scientific">Desulfitobacterium hafniense DP7</name>
    <dbReference type="NCBI Taxonomy" id="537010"/>
    <lineage>
        <taxon>Bacteria</taxon>
        <taxon>Bacillati</taxon>
        <taxon>Bacillota</taxon>
        <taxon>Clostridia</taxon>
        <taxon>Eubacteriales</taxon>
        <taxon>Desulfitobacteriaceae</taxon>
        <taxon>Desulfitobacterium</taxon>
    </lineage>
</organism>
<dbReference type="SMART" id="SM00382">
    <property type="entry name" value="AAA"/>
    <property type="match status" value="1"/>
</dbReference>